<dbReference type="EMBL" id="JACBKZ010000006">
    <property type="protein sequence ID" value="KAF5948318.1"/>
    <property type="molecule type" value="Genomic_DNA"/>
</dbReference>
<comment type="caution">
    <text evidence="1">The sequence shown here is derived from an EMBL/GenBank/DDBJ whole genome shotgun (WGS) entry which is preliminary data.</text>
</comment>
<reference evidence="2" key="1">
    <citation type="journal article" date="2020" name="Nat. Commun.">
        <title>Genome assembly of wild tea tree DASZ reveals pedigree and selection history of tea varieties.</title>
        <authorList>
            <person name="Zhang W."/>
            <person name="Zhang Y."/>
            <person name="Qiu H."/>
            <person name="Guo Y."/>
            <person name="Wan H."/>
            <person name="Zhang X."/>
            <person name="Scossa F."/>
            <person name="Alseekh S."/>
            <person name="Zhang Q."/>
            <person name="Wang P."/>
            <person name="Xu L."/>
            <person name="Schmidt M.H."/>
            <person name="Jia X."/>
            <person name="Li D."/>
            <person name="Zhu A."/>
            <person name="Guo F."/>
            <person name="Chen W."/>
            <person name="Ni D."/>
            <person name="Usadel B."/>
            <person name="Fernie A.R."/>
            <person name="Wen W."/>
        </authorList>
    </citation>
    <scope>NUCLEOTIDE SEQUENCE [LARGE SCALE GENOMIC DNA]</scope>
    <source>
        <strain evidence="2">cv. G240</strain>
    </source>
</reference>
<name>A0A7J7H963_CAMSI</name>
<proteinExistence type="predicted"/>
<evidence type="ECO:0000313" key="1">
    <source>
        <dbReference type="EMBL" id="KAF5948318.1"/>
    </source>
</evidence>
<reference evidence="1 2" key="2">
    <citation type="submission" date="2020-07" db="EMBL/GenBank/DDBJ databases">
        <title>Genome assembly of wild tea tree DASZ reveals pedigree and selection history of tea varieties.</title>
        <authorList>
            <person name="Zhang W."/>
        </authorList>
    </citation>
    <scope>NUCLEOTIDE SEQUENCE [LARGE SCALE GENOMIC DNA]</scope>
    <source>
        <strain evidence="2">cv. G240</strain>
        <tissue evidence="1">Leaf</tissue>
    </source>
</reference>
<protein>
    <submittedName>
        <fullName evidence="1">Uncharacterized protein</fullName>
    </submittedName>
</protein>
<dbReference type="AlphaFoldDB" id="A0A7J7H963"/>
<sequence length="115" mass="12511">MVSVTMLMVSFTSGAELLKETTNVAQLFGKELSSSMACISSSKSILTLKVTTDNLKSKLWQGRYELFFEGTLLCIGTKVAVKHLDGLGHVKSLSYSPSKLSNKIVQMLSGEIAYI</sequence>
<accession>A0A7J7H963</accession>
<gene>
    <name evidence="1" type="ORF">HYC85_014275</name>
</gene>
<organism evidence="1 2">
    <name type="scientific">Camellia sinensis</name>
    <name type="common">Tea plant</name>
    <name type="synonym">Thea sinensis</name>
    <dbReference type="NCBI Taxonomy" id="4442"/>
    <lineage>
        <taxon>Eukaryota</taxon>
        <taxon>Viridiplantae</taxon>
        <taxon>Streptophyta</taxon>
        <taxon>Embryophyta</taxon>
        <taxon>Tracheophyta</taxon>
        <taxon>Spermatophyta</taxon>
        <taxon>Magnoliopsida</taxon>
        <taxon>eudicotyledons</taxon>
        <taxon>Gunneridae</taxon>
        <taxon>Pentapetalae</taxon>
        <taxon>asterids</taxon>
        <taxon>Ericales</taxon>
        <taxon>Theaceae</taxon>
        <taxon>Camellia</taxon>
    </lineage>
</organism>
<dbReference type="Proteomes" id="UP000593564">
    <property type="component" value="Unassembled WGS sequence"/>
</dbReference>
<keyword evidence="2" id="KW-1185">Reference proteome</keyword>
<evidence type="ECO:0000313" key="2">
    <source>
        <dbReference type="Proteomes" id="UP000593564"/>
    </source>
</evidence>